<dbReference type="Proteomes" id="UP000487117">
    <property type="component" value="Unassembled WGS sequence"/>
</dbReference>
<dbReference type="Pfam" id="PF06791">
    <property type="entry name" value="TMP_2"/>
    <property type="match status" value="1"/>
</dbReference>
<evidence type="ECO:0000259" key="2">
    <source>
        <dbReference type="Pfam" id="PF06791"/>
    </source>
</evidence>
<feature type="coiled-coil region" evidence="1">
    <location>
        <begin position="673"/>
        <end position="700"/>
    </location>
</feature>
<dbReference type="InterPro" id="IPR006431">
    <property type="entry name" value="Phage_tape_meas_C"/>
</dbReference>
<dbReference type="NCBIfam" id="TIGR01541">
    <property type="entry name" value="tape_meas_lam_C"/>
    <property type="match status" value="1"/>
</dbReference>
<evidence type="ECO:0000259" key="3">
    <source>
        <dbReference type="Pfam" id="PF09718"/>
    </source>
</evidence>
<dbReference type="Pfam" id="PF09718">
    <property type="entry name" value="Tape_meas_lam_C"/>
    <property type="match status" value="1"/>
</dbReference>
<proteinExistence type="predicted"/>
<keyword evidence="1" id="KW-0175">Coiled coil</keyword>
<evidence type="ECO:0008006" key="6">
    <source>
        <dbReference type="Google" id="ProtNLM"/>
    </source>
</evidence>
<sequence>MDIAELGYKVDSSGLVEGTKALEENAAAADKADTAAELLEKSQKDTGKSASFWANEQAKINARVQEMEQIEQRAARATQQAARASEARELNLQKLLGQINPTVAALNSLAEQEDKLARARDLGLLKPQVWQQYQNQLDGTRAGILATSNSFGKLNLQTIEAQQSVAVLFRALATGNFAQVQSSITSLVARTGALGGAFTLTGMAVGGAVAGIGALVAIAATGYMELRRLEAQVSATGTAAGFTASQLLAMRSQLGEAKGNYKDAGAAIGQLVDQGRASGQMLELVASAALNISELTGRSISSTVNEVETLATGGADALVKLNDRYNFLTLDVYRHIEAIRQQRGDYIANEEAAKQLDDVIRQRAQSMADSAGVVERAWKGALAAFKGTLEEVKQLGSGDFDSQIERARKDLLVMQTLQNSPIPGDASRGRTGEQQLKERIALLQQWKQELGDGASILGQVRQYDRDAISAERDMKREREAADEALKGRLAGLDREASKLLARNKIIELYNKLDDNDARHFDGSMQRLLAKSNADIDKQFNRQDGIGKKNADDNSAKTLLATTQRQIEANVQLADTGIKVGESERLAAKIKQELDDKTNTMTASTRALLVAERERLLATDAQATKAQQTRRDLAAQAALLERLAQLENQRRQQGQIDLMSLGHGADATQMLQRQLDIQRQYLDEQEKLDKAQRNKNTALSQAEYQQETADIQAAKDRALQIERSYQDQRMAILGDWRAGVTRAWEDYAFAARNAMDQASGVMQTALTGWEDMWVRFAETGKLSFSDLTRSVIADLIRIQARQAAVNLLGGFMGGFGGGGGIGGVVKETIPLLGFGGGRARGGGVDGSSFYEVGEGGRPELFRQNGKTYLIPGNNGQVVPAAPTAGGGAGAAGPSQLSVTVHIDGDGNTTAQASEPTLQQFGQDIGRMIEVKYRELQQRDLRPDGVLGRMRR</sequence>
<feature type="domain" description="Bacteriophage tail tape measure N-terminal" evidence="2">
    <location>
        <begin position="187"/>
        <end position="336"/>
    </location>
</feature>
<protein>
    <recommendedName>
        <fullName evidence="6">Phage tail tape measure protein</fullName>
    </recommendedName>
</protein>
<evidence type="ECO:0000313" key="5">
    <source>
        <dbReference type="Proteomes" id="UP000487117"/>
    </source>
</evidence>
<name>A0A7V8FHY3_STEMA</name>
<accession>A0A7V8FHY3</accession>
<feature type="domain" description="Bacteriophage tail tape measure C-terminal" evidence="3">
    <location>
        <begin position="733"/>
        <end position="807"/>
    </location>
</feature>
<gene>
    <name evidence="4" type="ORF">GAK31_01664</name>
</gene>
<feature type="coiled-coil region" evidence="1">
    <location>
        <begin position="60"/>
        <end position="87"/>
    </location>
</feature>
<evidence type="ECO:0000313" key="4">
    <source>
        <dbReference type="EMBL" id="KAF1016175.1"/>
    </source>
</evidence>
<dbReference type="AlphaFoldDB" id="A0A7V8FHY3"/>
<reference evidence="5" key="1">
    <citation type="journal article" date="2020" name="MBio">
        <title>Horizontal gene transfer to a defensive symbiont with a reduced genome amongst a multipartite beetle microbiome.</title>
        <authorList>
            <person name="Waterworth S.C."/>
            <person name="Florez L.V."/>
            <person name="Rees E.R."/>
            <person name="Hertweck C."/>
            <person name="Kaltenpoth M."/>
            <person name="Kwan J.C."/>
        </authorList>
    </citation>
    <scope>NUCLEOTIDE SEQUENCE [LARGE SCALE GENOMIC DNA]</scope>
</reference>
<dbReference type="InterPro" id="IPR009628">
    <property type="entry name" value="Phage_tape_measure_N"/>
</dbReference>
<organism evidence="4 5">
    <name type="scientific">Stenotrophomonas maltophilia</name>
    <name type="common">Pseudomonas maltophilia</name>
    <name type="synonym">Xanthomonas maltophilia</name>
    <dbReference type="NCBI Taxonomy" id="40324"/>
    <lineage>
        <taxon>Bacteria</taxon>
        <taxon>Pseudomonadati</taxon>
        <taxon>Pseudomonadota</taxon>
        <taxon>Gammaproteobacteria</taxon>
        <taxon>Lysobacterales</taxon>
        <taxon>Lysobacteraceae</taxon>
        <taxon>Stenotrophomonas</taxon>
        <taxon>Stenotrophomonas maltophilia group</taxon>
    </lineage>
</organism>
<dbReference type="EMBL" id="WNDS01000002">
    <property type="protein sequence ID" value="KAF1016175.1"/>
    <property type="molecule type" value="Genomic_DNA"/>
</dbReference>
<comment type="caution">
    <text evidence="4">The sequence shown here is derived from an EMBL/GenBank/DDBJ whole genome shotgun (WGS) entry which is preliminary data.</text>
</comment>
<evidence type="ECO:0000256" key="1">
    <source>
        <dbReference type="SAM" id="Coils"/>
    </source>
</evidence>